<evidence type="ECO:0000256" key="5">
    <source>
        <dbReference type="ARBA" id="ARBA00023002"/>
    </source>
</evidence>
<evidence type="ECO:0000256" key="10">
    <source>
        <dbReference type="PIRSR" id="PIRSR000102-3"/>
    </source>
</evidence>
<dbReference type="EC" id="1.1.1.37" evidence="3"/>
<keyword evidence="6 10" id="KW-0520">NAD</keyword>
<reference evidence="14 15" key="1">
    <citation type="submission" date="2019-09" db="EMBL/GenBank/DDBJ databases">
        <title>The complete genome of Methanoplanus sp. FWC-SCC4.</title>
        <authorList>
            <person name="Chen S.-C."/>
            <person name="Zhou Y.-Z."/>
            <person name="Lai M.-C."/>
        </authorList>
    </citation>
    <scope>NUCLEOTIDE SEQUENCE [LARGE SCALE GENOMIC DNA]</scope>
    <source>
        <strain evidence="14 15">FWC-SCC4</strain>
    </source>
</reference>
<evidence type="ECO:0000256" key="2">
    <source>
        <dbReference type="ARBA" id="ARBA00008104"/>
    </source>
</evidence>
<dbReference type="GeneID" id="85229061"/>
<dbReference type="Gene3D" id="3.90.110.10">
    <property type="entry name" value="Lactate dehydrogenase/glycoside hydrolase, family 4, C-terminal"/>
    <property type="match status" value="1"/>
</dbReference>
<feature type="domain" description="Lactate/malate dehydrogenase N-terminal" evidence="12">
    <location>
        <begin position="4"/>
        <end position="135"/>
    </location>
</feature>
<evidence type="ECO:0000256" key="7">
    <source>
        <dbReference type="ARBA" id="ARBA00048313"/>
    </source>
</evidence>
<dbReference type="InterPro" id="IPR001236">
    <property type="entry name" value="Lactate/malate_DH_N"/>
</dbReference>
<keyword evidence="4" id="KW-0816">Tricarboxylic acid cycle</keyword>
<dbReference type="PANTHER" id="PTHR43128">
    <property type="entry name" value="L-2-HYDROXYCARBOXYLATE DEHYDROGENASE (NAD(P)(+))"/>
    <property type="match status" value="1"/>
</dbReference>
<evidence type="ECO:0000256" key="4">
    <source>
        <dbReference type="ARBA" id="ARBA00022532"/>
    </source>
</evidence>
<comment type="catalytic activity">
    <reaction evidence="7">
        <text>(S)-malate + NAD(+) = oxaloacetate + NADH + H(+)</text>
        <dbReference type="Rhea" id="RHEA:21432"/>
        <dbReference type="ChEBI" id="CHEBI:15378"/>
        <dbReference type="ChEBI" id="CHEBI:15589"/>
        <dbReference type="ChEBI" id="CHEBI:16452"/>
        <dbReference type="ChEBI" id="CHEBI:57540"/>
        <dbReference type="ChEBI" id="CHEBI:57945"/>
        <dbReference type="EC" id="1.1.1.37"/>
    </reaction>
</comment>
<evidence type="ECO:0000256" key="1">
    <source>
        <dbReference type="ARBA" id="ARBA00003966"/>
    </source>
</evidence>
<dbReference type="Pfam" id="PF00056">
    <property type="entry name" value="Ldh_1_N"/>
    <property type="match status" value="1"/>
</dbReference>
<comment type="function">
    <text evidence="1">Catalyzes the reversible oxidation of malate to oxaloacetate.</text>
</comment>
<feature type="active site" description="Proton acceptor" evidence="8">
    <location>
        <position position="165"/>
    </location>
</feature>
<evidence type="ECO:0000313" key="15">
    <source>
        <dbReference type="Proteomes" id="UP001301797"/>
    </source>
</evidence>
<evidence type="ECO:0000256" key="9">
    <source>
        <dbReference type="PIRSR" id="PIRSR000102-2"/>
    </source>
</evidence>
<keyword evidence="5 11" id="KW-0560">Oxidoreductase</keyword>
<feature type="binding site" evidence="10">
    <location>
        <begin position="8"/>
        <end position="13"/>
    </location>
    <ligand>
        <name>NAD(+)</name>
        <dbReference type="ChEBI" id="CHEBI:57540"/>
    </ligand>
</feature>
<dbReference type="PIRSF" id="PIRSF000102">
    <property type="entry name" value="Lac_mal_DH"/>
    <property type="match status" value="1"/>
</dbReference>
<dbReference type="GO" id="GO:0006089">
    <property type="term" value="P:lactate metabolic process"/>
    <property type="evidence" value="ECO:0007669"/>
    <property type="project" value="TreeGrafter"/>
</dbReference>
<sequence>MTSLSIMGVGKVGAEVAYLSTVTQIADTINIYDSVPSLLTAQKLDLLHTGIDINLNTDPEMLTESDIIVFSAGMPRTPDIKTRADLLESNLPVAREFCRMIKNYDGIVITITNPMDANNYFIQKESGIKREKCIGFGGQLDLARLKYFLSKRGYDTKGAWVMGEHGEHQVPVFSGMKEEVPENIRNEILLEMRGASMPVIKGKGGTVFGPAYNVFSLIKAIINDENKLLPCSCVLRGEYNTEGCSICVPVRVGRNGISEIIECHLDSWEEEKFSCAASHLKDLCRRV</sequence>
<dbReference type="GO" id="GO:0004459">
    <property type="term" value="F:L-lactate dehydrogenase (NAD+) activity"/>
    <property type="evidence" value="ECO:0007669"/>
    <property type="project" value="TreeGrafter"/>
</dbReference>
<dbReference type="AlphaFoldDB" id="A0AA97I2J8"/>
<dbReference type="EMBL" id="CP043875">
    <property type="protein sequence ID" value="WOF15688.1"/>
    <property type="molecule type" value="Genomic_DNA"/>
</dbReference>
<name>A0AA97I2J8_9EURY</name>
<feature type="binding site" evidence="9">
    <location>
        <position position="144"/>
    </location>
    <ligand>
        <name>substrate</name>
    </ligand>
</feature>
<organism evidence="14 15">
    <name type="scientific">Methanochimaera problematica</name>
    <dbReference type="NCBI Taxonomy" id="2609417"/>
    <lineage>
        <taxon>Archaea</taxon>
        <taxon>Methanobacteriati</taxon>
        <taxon>Methanobacteriota</taxon>
        <taxon>Stenosarchaea group</taxon>
        <taxon>Methanomicrobia</taxon>
        <taxon>Methanomicrobiales</taxon>
        <taxon>Methanomicrobiaceae</taxon>
        <taxon>Methanochimaera</taxon>
    </lineage>
</organism>
<keyword evidence="15" id="KW-1185">Reference proteome</keyword>
<dbReference type="InterPro" id="IPR001557">
    <property type="entry name" value="L-lactate/malate_DH"/>
</dbReference>
<dbReference type="PANTHER" id="PTHR43128:SF16">
    <property type="entry name" value="L-LACTATE DEHYDROGENASE"/>
    <property type="match status" value="1"/>
</dbReference>
<dbReference type="GO" id="GO:0030060">
    <property type="term" value="F:L-malate dehydrogenase (NAD+) activity"/>
    <property type="evidence" value="ECO:0007669"/>
    <property type="project" value="UniProtKB-EC"/>
</dbReference>
<accession>A0AA97I2J8</accession>
<evidence type="ECO:0000256" key="6">
    <source>
        <dbReference type="ARBA" id="ARBA00023027"/>
    </source>
</evidence>
<dbReference type="SUPFAM" id="SSF51735">
    <property type="entry name" value="NAD(P)-binding Rossmann-fold domains"/>
    <property type="match status" value="1"/>
</dbReference>
<dbReference type="KEGG" id="mefw:F1737_02790"/>
<dbReference type="Proteomes" id="UP001301797">
    <property type="component" value="Chromosome"/>
</dbReference>
<evidence type="ECO:0000313" key="14">
    <source>
        <dbReference type="EMBL" id="WOF15688.1"/>
    </source>
</evidence>
<feature type="domain" description="Lactate/malate dehydrogenase C-terminal" evidence="13">
    <location>
        <begin position="139"/>
        <end position="282"/>
    </location>
</feature>
<evidence type="ECO:0000256" key="11">
    <source>
        <dbReference type="RuleBase" id="RU003369"/>
    </source>
</evidence>
<evidence type="ECO:0000259" key="12">
    <source>
        <dbReference type="Pfam" id="PF00056"/>
    </source>
</evidence>
<feature type="binding site" evidence="9">
    <location>
        <position position="113"/>
    </location>
    <ligand>
        <name>substrate</name>
    </ligand>
</feature>
<dbReference type="GO" id="GO:0006099">
    <property type="term" value="P:tricarboxylic acid cycle"/>
    <property type="evidence" value="ECO:0007669"/>
    <property type="project" value="UniProtKB-KW"/>
</dbReference>
<dbReference type="PRINTS" id="PR00086">
    <property type="entry name" value="LLDHDRGNASE"/>
</dbReference>
<feature type="binding site" evidence="10">
    <location>
        <position position="33"/>
    </location>
    <ligand>
        <name>NAD(+)</name>
        <dbReference type="ChEBI" id="CHEBI:57540"/>
    </ligand>
</feature>
<feature type="binding site" evidence="10">
    <location>
        <position position="90"/>
    </location>
    <ligand>
        <name>NAD(+)</name>
        <dbReference type="ChEBI" id="CHEBI:57540"/>
    </ligand>
</feature>
<dbReference type="Pfam" id="PF02866">
    <property type="entry name" value="Ldh_1_C"/>
    <property type="match status" value="1"/>
</dbReference>
<dbReference type="SUPFAM" id="SSF56327">
    <property type="entry name" value="LDH C-terminal domain-like"/>
    <property type="match status" value="1"/>
</dbReference>
<dbReference type="Gene3D" id="3.40.50.720">
    <property type="entry name" value="NAD(P)-binding Rossmann-like Domain"/>
    <property type="match status" value="1"/>
</dbReference>
<feature type="binding site" evidence="10">
    <location>
        <begin position="111"/>
        <end position="113"/>
    </location>
    <ligand>
        <name>NAD(+)</name>
        <dbReference type="ChEBI" id="CHEBI:57540"/>
    </ligand>
</feature>
<gene>
    <name evidence="14" type="ORF">F1737_02790</name>
</gene>
<feature type="binding site" evidence="9">
    <location>
        <position position="76"/>
    </location>
    <ligand>
        <name>substrate</name>
    </ligand>
</feature>
<feature type="binding site" evidence="9">
    <location>
        <position position="83"/>
    </location>
    <ligand>
        <name>substrate</name>
    </ligand>
</feature>
<protein>
    <recommendedName>
        <fullName evidence="3">malate dehydrogenase</fullName>
        <ecNumber evidence="3">1.1.1.37</ecNumber>
    </recommendedName>
</protein>
<dbReference type="InterPro" id="IPR036291">
    <property type="entry name" value="NAD(P)-bd_dom_sf"/>
</dbReference>
<evidence type="ECO:0000256" key="8">
    <source>
        <dbReference type="PIRSR" id="PIRSR000102-1"/>
    </source>
</evidence>
<comment type="similarity">
    <text evidence="2 11">Belongs to the LDH/MDH superfamily.</text>
</comment>
<dbReference type="InterPro" id="IPR015955">
    <property type="entry name" value="Lactate_DH/Glyco_Ohase_4_C"/>
</dbReference>
<evidence type="ECO:0000259" key="13">
    <source>
        <dbReference type="Pfam" id="PF02866"/>
    </source>
</evidence>
<dbReference type="InterPro" id="IPR022383">
    <property type="entry name" value="Lactate/malate_DH_C"/>
</dbReference>
<proteinExistence type="inferred from homology"/>
<evidence type="ECO:0000256" key="3">
    <source>
        <dbReference type="ARBA" id="ARBA00012995"/>
    </source>
</evidence>
<dbReference type="RefSeq" id="WP_317137262.1">
    <property type="nucleotide sequence ID" value="NZ_CP043875.1"/>
</dbReference>